<sequence length="108" mass="11945">MDSRNNNTQSFSKIQRALFFRSPGGNGIERARKGFIVRKKKNAVMSPAFVLVAASLERMKTQIDETKTAAAKQARSNPLTTERENIPIASINSCTTCPRSDLCEIAIK</sequence>
<proteinExistence type="predicted"/>
<organism evidence="1">
    <name type="scientific">Solanum lycopersicum</name>
    <name type="common">Tomato</name>
    <name type="synonym">Lycopersicon esculentum</name>
    <dbReference type="NCBI Taxonomy" id="4081"/>
    <lineage>
        <taxon>Eukaryota</taxon>
        <taxon>Viridiplantae</taxon>
        <taxon>Streptophyta</taxon>
        <taxon>Embryophyta</taxon>
        <taxon>Tracheophyta</taxon>
        <taxon>Spermatophyta</taxon>
        <taxon>Magnoliopsida</taxon>
        <taxon>eudicotyledons</taxon>
        <taxon>Gunneridae</taxon>
        <taxon>Pentapetalae</taxon>
        <taxon>asterids</taxon>
        <taxon>lamiids</taxon>
        <taxon>Solanales</taxon>
        <taxon>Solanaceae</taxon>
        <taxon>Solanoideae</taxon>
        <taxon>Solaneae</taxon>
        <taxon>Solanum</taxon>
        <taxon>Solanum subgen. Lycopersicon</taxon>
    </lineage>
</organism>
<accession>A0A3Q7GAS9</accession>
<reference evidence="1" key="2">
    <citation type="submission" date="2019-01" db="UniProtKB">
        <authorList>
            <consortium name="EnsemblPlants"/>
        </authorList>
    </citation>
    <scope>IDENTIFICATION</scope>
    <source>
        <strain evidence="1">cv. Heinz 1706</strain>
    </source>
</reference>
<keyword evidence="2" id="KW-1185">Reference proteome</keyword>
<name>A0A3Q7GAS9_SOLLC</name>
<dbReference type="InParanoid" id="A0A3Q7GAS9"/>
<protein>
    <submittedName>
        <fullName evidence="1">Uncharacterized protein</fullName>
    </submittedName>
</protein>
<dbReference type="AlphaFoldDB" id="A0A3Q7GAS9"/>
<reference evidence="1" key="1">
    <citation type="journal article" date="2012" name="Nature">
        <title>The tomato genome sequence provides insights into fleshy fruit evolution.</title>
        <authorList>
            <consortium name="Tomato Genome Consortium"/>
        </authorList>
    </citation>
    <scope>NUCLEOTIDE SEQUENCE [LARGE SCALE GENOMIC DNA]</scope>
    <source>
        <strain evidence="1">cv. Heinz 1706</strain>
    </source>
</reference>
<dbReference type="Gramene" id="Solyc04g079775.1.1">
    <property type="protein sequence ID" value="Solyc04g079775.1.1"/>
    <property type="gene ID" value="Solyc04g079775.1"/>
</dbReference>
<evidence type="ECO:0000313" key="1">
    <source>
        <dbReference type="EnsemblPlants" id="Solyc04g079775.1.1"/>
    </source>
</evidence>
<evidence type="ECO:0000313" key="2">
    <source>
        <dbReference type="Proteomes" id="UP000004994"/>
    </source>
</evidence>
<dbReference type="Proteomes" id="UP000004994">
    <property type="component" value="Chromosome 4"/>
</dbReference>
<dbReference type="EnsemblPlants" id="Solyc04g079775.1.1">
    <property type="protein sequence ID" value="Solyc04g079775.1.1"/>
    <property type="gene ID" value="Solyc04g079775.1"/>
</dbReference>